<dbReference type="EMBL" id="AOIV01000041">
    <property type="protein sequence ID" value="ELZ27029.1"/>
    <property type="molecule type" value="Genomic_DNA"/>
</dbReference>
<accession>M0CYT5</accession>
<feature type="region of interest" description="Disordered" evidence="1">
    <location>
        <begin position="782"/>
        <end position="805"/>
    </location>
</feature>
<dbReference type="Gene3D" id="3.40.50.300">
    <property type="entry name" value="P-loop containing nucleotide triphosphate hydrolases"/>
    <property type="match status" value="2"/>
</dbReference>
<evidence type="ECO:0000313" key="2">
    <source>
        <dbReference type="EMBL" id="ELZ27029.1"/>
    </source>
</evidence>
<name>M0CYT5_HALPD</name>
<evidence type="ECO:0000313" key="3">
    <source>
        <dbReference type="Proteomes" id="UP000011513"/>
    </source>
</evidence>
<dbReference type="eggNOG" id="arCOG04816">
    <property type="taxonomic scope" value="Archaea"/>
</dbReference>
<keyword evidence="3" id="KW-1185">Reference proteome</keyword>
<dbReference type="Proteomes" id="UP000011513">
    <property type="component" value="Unassembled WGS sequence"/>
</dbReference>
<gene>
    <name evidence="2" type="ORF">C474_16804</name>
</gene>
<reference evidence="2 3" key="1">
    <citation type="journal article" date="2014" name="PLoS Genet.">
        <title>Phylogenetically driven sequencing of extremely halophilic archaea reveals strategies for static and dynamic osmo-response.</title>
        <authorList>
            <person name="Becker E.A."/>
            <person name="Seitzer P.M."/>
            <person name="Tritt A."/>
            <person name="Larsen D."/>
            <person name="Krusor M."/>
            <person name="Yao A.I."/>
            <person name="Wu D."/>
            <person name="Madern D."/>
            <person name="Eisen J.A."/>
            <person name="Darling A.E."/>
            <person name="Facciotti M.T."/>
        </authorList>
    </citation>
    <scope>NUCLEOTIDE SEQUENCE [LARGE SCALE GENOMIC DNA]</scope>
    <source>
        <strain evidence="2 3">JCM 14848</strain>
    </source>
</reference>
<dbReference type="InterPro" id="IPR027417">
    <property type="entry name" value="P-loop_NTPase"/>
</dbReference>
<dbReference type="AlphaFoldDB" id="M0CYT5"/>
<dbReference type="PANTHER" id="PTHR30121">
    <property type="entry name" value="UNCHARACTERIZED PROTEIN YJGR-RELATED"/>
    <property type="match status" value="1"/>
</dbReference>
<proteinExistence type="predicted"/>
<evidence type="ECO:0008006" key="4">
    <source>
        <dbReference type="Google" id="ProtNLM"/>
    </source>
</evidence>
<feature type="compositionally biased region" description="Basic and acidic residues" evidence="1">
    <location>
        <begin position="482"/>
        <end position="497"/>
    </location>
</feature>
<organism evidence="2 3">
    <name type="scientific">Halogeometricum pallidum JCM 14848</name>
    <dbReference type="NCBI Taxonomy" id="1227487"/>
    <lineage>
        <taxon>Archaea</taxon>
        <taxon>Methanobacteriati</taxon>
        <taxon>Methanobacteriota</taxon>
        <taxon>Stenosarchaea group</taxon>
        <taxon>Halobacteria</taxon>
        <taxon>Halobacteriales</taxon>
        <taxon>Haloferacaceae</taxon>
        <taxon>Halogeometricum</taxon>
    </lineage>
</organism>
<feature type="region of interest" description="Disordered" evidence="1">
    <location>
        <begin position="462"/>
        <end position="511"/>
    </location>
</feature>
<evidence type="ECO:0000256" key="1">
    <source>
        <dbReference type="SAM" id="MobiDB-lite"/>
    </source>
</evidence>
<dbReference type="CDD" id="cd01127">
    <property type="entry name" value="TrwB_TraG_TraD_VirD4"/>
    <property type="match status" value="1"/>
</dbReference>
<dbReference type="InParanoid" id="M0CYT5"/>
<dbReference type="RefSeq" id="WP_008388846.1">
    <property type="nucleotide sequence ID" value="NZ_AOIV01000041.1"/>
</dbReference>
<dbReference type="InterPro" id="IPR051162">
    <property type="entry name" value="T4SS_component"/>
</dbReference>
<protein>
    <recommendedName>
        <fullName evidence="4">TraD/TraG TraM recognition site domain-containing protein</fullName>
    </recommendedName>
</protein>
<dbReference type="PATRIC" id="fig|1227487.5.peg.3338"/>
<dbReference type="SUPFAM" id="SSF52540">
    <property type="entry name" value="P-loop containing nucleoside triphosphate hydrolases"/>
    <property type="match status" value="1"/>
</dbReference>
<dbReference type="PANTHER" id="PTHR30121:SF6">
    <property type="entry name" value="SLR6007 PROTEIN"/>
    <property type="match status" value="1"/>
</dbReference>
<feature type="compositionally biased region" description="Low complexity" evidence="1">
    <location>
        <begin position="462"/>
        <end position="471"/>
    </location>
</feature>
<sequence>MLKRYRTPGLTLGLPVTEDRQTESTPISLPPQLQSLHTAWFGRTGSGKSTALITAMLDNHDATAGADILVDPKGDGMAEEYLRAHYARYGDLENVYYFDCSETLPALSFFDIREQLADGIDRTTAVEDTVDHYIEILIGIMGRDRFERAVRSPDIIRYVLKSLFDPVHGMDSFSHRQFQSAVAHLHETRDPPPVVDEDLQAMLGGVAANSKRSFDELMQGVANRIEKIPVDARLAQLFNHVHSDGDARFDLRDVIDEDAVVLIDTGGLRPESRRVVTLVVLSSLWTALRRRAQQDDAGTQRLVNLYLEEAAQLADSDLLANLLSQARSFDLSMTLAMQFPAQLQQANPRAYAELLNNVSTVVTGNVAVDSDLGRRLATDDMPPAAVQNRLRALRRGEWLVSLPAAFGETEPRPFLVESAPLPAGDPNGPEPLSAARETALQGHIDLLGDWTQQQHGLDVRVAGGRQVQRRQPSSASGETDGESARNQDADRVSKSEPESDTAPTAETDVRIDSALPFSTRFPTMVKYSPELHALVCRDCQTRYDPTSDGMKNAISCCHHIDDVDRDDVPICDLPLNLSRNERLRSPYTNAQLQFLQAVYTAHQRRFDPDLEYDLLSDSMIRLQEYTGITHEEVQELVDAEALSVDCKYPHKLYTVTAKGRNAIAVQHREGIAHGHLQGDLSESSYHVAMVEVGRRYIEQAFVEDDSSAAVEAVSYYEVGEGRLDAVGLDTNGDIVVALEAERSNHDTRRAVPEDFDKMAEHRPEASIWIVENRDGAHRVLSSLNEPSDGEPRVEKTYSPNSPPSSFNIDVPGFSEIYTFRNLRAQLDD</sequence>
<comment type="caution">
    <text evidence="2">The sequence shown here is derived from an EMBL/GenBank/DDBJ whole genome shotgun (WGS) entry which is preliminary data.</text>
</comment>